<evidence type="ECO:0000313" key="4">
    <source>
        <dbReference type="Proteomes" id="UP001215151"/>
    </source>
</evidence>
<protein>
    <submittedName>
        <fullName evidence="3">Uncharacterized protein</fullName>
    </submittedName>
</protein>
<organism evidence="3 4">
    <name type="scientific">Trametes cubensis</name>
    <dbReference type="NCBI Taxonomy" id="1111947"/>
    <lineage>
        <taxon>Eukaryota</taxon>
        <taxon>Fungi</taxon>
        <taxon>Dikarya</taxon>
        <taxon>Basidiomycota</taxon>
        <taxon>Agaricomycotina</taxon>
        <taxon>Agaricomycetes</taxon>
        <taxon>Polyporales</taxon>
        <taxon>Polyporaceae</taxon>
        <taxon>Trametes</taxon>
    </lineage>
</organism>
<keyword evidence="2" id="KW-0472">Membrane</keyword>
<accession>A0AAD7U197</accession>
<dbReference type="AlphaFoldDB" id="A0AAD7U197"/>
<comment type="caution">
    <text evidence="3">The sequence shown here is derived from an EMBL/GenBank/DDBJ whole genome shotgun (WGS) entry which is preliminary data.</text>
</comment>
<reference evidence="3" key="1">
    <citation type="submission" date="2022-11" db="EMBL/GenBank/DDBJ databases">
        <title>Genome Sequence of Cubamyces cubensis.</title>
        <authorList>
            <person name="Buettner E."/>
        </authorList>
    </citation>
    <scope>NUCLEOTIDE SEQUENCE</scope>
    <source>
        <strain evidence="3">MPL-01</strain>
    </source>
</reference>
<dbReference type="Proteomes" id="UP001215151">
    <property type="component" value="Unassembled WGS sequence"/>
</dbReference>
<proteinExistence type="predicted"/>
<keyword evidence="4" id="KW-1185">Reference proteome</keyword>
<gene>
    <name evidence="3" type="ORF">ONZ51_g1862</name>
</gene>
<evidence type="ECO:0000256" key="1">
    <source>
        <dbReference type="SAM" id="MobiDB-lite"/>
    </source>
</evidence>
<keyword evidence="2" id="KW-0812">Transmembrane</keyword>
<feature type="transmembrane region" description="Helical" evidence="2">
    <location>
        <begin position="64"/>
        <end position="82"/>
    </location>
</feature>
<feature type="region of interest" description="Disordered" evidence="1">
    <location>
        <begin position="91"/>
        <end position="114"/>
    </location>
</feature>
<keyword evidence="2" id="KW-1133">Transmembrane helix</keyword>
<name>A0AAD7U197_9APHY</name>
<evidence type="ECO:0000256" key="2">
    <source>
        <dbReference type="SAM" id="Phobius"/>
    </source>
</evidence>
<dbReference type="Gene3D" id="3.40.50.11350">
    <property type="match status" value="1"/>
</dbReference>
<sequence length="533" mass="60314">MGSSSDEESRSDVSYNHGHAQNTPLLPFRSWSPTALKETFFASSPKSFAWPIRLPFPHRVRRRYLLLAVILLVTFSSVPMLLSPTPDTRSLQTVPIPSPLNPPLPSADETEPESFEDIASEDALPIYLRPETYLEGPAATVHFRDSLRNDTGYLTSFLSAGFTNDQITIGNLIYLSMITGRIPIIPPFTSYIDGAASPLPFSEIFDVPRMALGTNTPILEWHMVKDVDRAHAEHAKDEIGCWNIWEVDNLQSDGPRGSYSPILLTLDVSYTRAPSSVKLLPGYEHDSHSTFWALAKLAFPEGRAEVLAKPDEHPTRPSGTNSVILPPDEQLVCYDYLYYICALEPFEFDKDYSPMWRDVMVHAHWTEALAELARGYLRRLFRLPDTATIPPFIAIHARRGDFLGWCGDVPKEDCFAPLGVFARRVREVQEEIRLRHGVYVHHVIMTGDEKDPLWWDAVEERGWLRIDHAGERTAEQYGNWYPVVLDAVVQSMAIGFVGTDRSTFSIMGRRRVSDWNRGAVRMVKWGYVGADDH</sequence>
<dbReference type="EMBL" id="JAPEVG010000027">
    <property type="protein sequence ID" value="KAJ8495157.1"/>
    <property type="molecule type" value="Genomic_DNA"/>
</dbReference>
<evidence type="ECO:0000313" key="3">
    <source>
        <dbReference type="EMBL" id="KAJ8495157.1"/>
    </source>
</evidence>
<feature type="compositionally biased region" description="Pro residues" evidence="1">
    <location>
        <begin position="96"/>
        <end position="105"/>
    </location>
</feature>
<dbReference type="CDD" id="cd11296">
    <property type="entry name" value="O-FucT_like"/>
    <property type="match status" value="1"/>
</dbReference>